<feature type="compositionally biased region" description="Polar residues" evidence="1">
    <location>
        <begin position="76"/>
        <end position="85"/>
    </location>
</feature>
<sequence>MVEGSQGNVSTGLLLRSDLYGLCLAPFNSFERSNTVENEPFSCDNTLPPMMKLAICCAAKGVGTSNTNDRPKETSCEGSSTEGGC</sequence>
<reference evidence="2" key="1">
    <citation type="submission" date="2021-01" db="EMBL/GenBank/DDBJ databases">
        <authorList>
            <consortium name="Genoscope - CEA"/>
            <person name="William W."/>
        </authorList>
    </citation>
    <scope>NUCLEOTIDE SEQUENCE</scope>
</reference>
<evidence type="ECO:0000256" key="1">
    <source>
        <dbReference type="SAM" id="MobiDB-lite"/>
    </source>
</evidence>
<gene>
    <name evidence="2" type="ORF">DARMORV10_C02P39610.1</name>
</gene>
<feature type="region of interest" description="Disordered" evidence="1">
    <location>
        <begin position="63"/>
        <end position="85"/>
    </location>
</feature>
<dbReference type="AlphaFoldDB" id="A0A816KN21"/>
<dbReference type="EMBL" id="HG994366">
    <property type="protein sequence ID" value="CAF1916449.1"/>
    <property type="molecule type" value="Genomic_DNA"/>
</dbReference>
<accession>A0A816KN21</accession>
<evidence type="ECO:0000313" key="2">
    <source>
        <dbReference type="EMBL" id="CAF1916449.1"/>
    </source>
</evidence>
<proteinExistence type="predicted"/>
<dbReference type="Proteomes" id="UP001295469">
    <property type="component" value="Chromosome C02"/>
</dbReference>
<protein>
    <submittedName>
        <fullName evidence="2">(rape) hypothetical protein</fullName>
    </submittedName>
</protein>
<name>A0A816KN21_BRANA</name>
<organism evidence="2">
    <name type="scientific">Brassica napus</name>
    <name type="common">Rape</name>
    <dbReference type="NCBI Taxonomy" id="3708"/>
    <lineage>
        <taxon>Eukaryota</taxon>
        <taxon>Viridiplantae</taxon>
        <taxon>Streptophyta</taxon>
        <taxon>Embryophyta</taxon>
        <taxon>Tracheophyta</taxon>
        <taxon>Spermatophyta</taxon>
        <taxon>Magnoliopsida</taxon>
        <taxon>eudicotyledons</taxon>
        <taxon>Gunneridae</taxon>
        <taxon>Pentapetalae</taxon>
        <taxon>rosids</taxon>
        <taxon>malvids</taxon>
        <taxon>Brassicales</taxon>
        <taxon>Brassicaceae</taxon>
        <taxon>Brassiceae</taxon>
        <taxon>Brassica</taxon>
    </lineage>
</organism>